<proteinExistence type="predicted"/>
<feature type="transmembrane region" description="Helical" evidence="7">
    <location>
        <begin position="329"/>
        <end position="349"/>
    </location>
</feature>
<feature type="region of interest" description="Disordered" evidence="6">
    <location>
        <begin position="16"/>
        <end position="37"/>
    </location>
</feature>
<keyword evidence="5 7" id="KW-0472">Membrane</keyword>
<accession>A0A7S2V172</accession>
<evidence type="ECO:0000256" key="5">
    <source>
        <dbReference type="ARBA" id="ARBA00023136"/>
    </source>
</evidence>
<evidence type="ECO:0000256" key="6">
    <source>
        <dbReference type="SAM" id="MobiDB-lite"/>
    </source>
</evidence>
<keyword evidence="3 7" id="KW-0812">Transmembrane</keyword>
<evidence type="ECO:0000256" key="7">
    <source>
        <dbReference type="SAM" id="Phobius"/>
    </source>
</evidence>
<gene>
    <name evidence="8" type="ORF">FJAP1339_LOCUS7325</name>
</gene>
<feature type="transmembrane region" description="Helical" evidence="7">
    <location>
        <begin position="99"/>
        <end position="125"/>
    </location>
</feature>
<feature type="transmembrane region" description="Helical" evidence="7">
    <location>
        <begin position="67"/>
        <end position="87"/>
    </location>
</feature>
<evidence type="ECO:0000256" key="4">
    <source>
        <dbReference type="ARBA" id="ARBA00022989"/>
    </source>
</evidence>
<keyword evidence="4 7" id="KW-1133">Transmembrane helix</keyword>
<reference evidence="8" key="1">
    <citation type="submission" date="2021-01" db="EMBL/GenBank/DDBJ databases">
        <authorList>
            <person name="Corre E."/>
            <person name="Pelletier E."/>
            <person name="Niang G."/>
            <person name="Scheremetjew M."/>
            <person name="Finn R."/>
            <person name="Kale V."/>
            <person name="Holt S."/>
            <person name="Cochrane G."/>
            <person name="Meng A."/>
            <person name="Brown T."/>
            <person name="Cohen L."/>
        </authorList>
    </citation>
    <scope>NUCLEOTIDE SEQUENCE</scope>
    <source>
        <strain evidence="8">CCMP1661</strain>
    </source>
</reference>
<evidence type="ECO:0000313" key="8">
    <source>
        <dbReference type="EMBL" id="CAD9866038.1"/>
    </source>
</evidence>
<dbReference type="GO" id="GO:0005789">
    <property type="term" value="C:endoplasmic reticulum membrane"/>
    <property type="evidence" value="ECO:0007669"/>
    <property type="project" value="TreeGrafter"/>
</dbReference>
<feature type="transmembrane region" description="Helical" evidence="7">
    <location>
        <begin position="263"/>
        <end position="282"/>
    </location>
</feature>
<comment type="subcellular location">
    <subcellularLocation>
        <location evidence="1">Membrane</location>
        <topology evidence="1">Multi-pass membrane protein</topology>
    </subcellularLocation>
</comment>
<dbReference type="PANTHER" id="PTHR10778">
    <property type="entry name" value="SOLUTE CARRIER FAMILY 35 MEMBER B"/>
    <property type="match status" value="1"/>
</dbReference>
<keyword evidence="2" id="KW-0813">Transport</keyword>
<name>A0A7S2V172_9STRA</name>
<evidence type="ECO:0008006" key="9">
    <source>
        <dbReference type="Google" id="ProtNLM"/>
    </source>
</evidence>
<feature type="transmembrane region" description="Helical" evidence="7">
    <location>
        <begin position="302"/>
        <end position="322"/>
    </location>
</feature>
<feature type="transmembrane region" description="Helical" evidence="7">
    <location>
        <begin position="194"/>
        <end position="213"/>
    </location>
</feature>
<dbReference type="Pfam" id="PF08449">
    <property type="entry name" value="UAA"/>
    <property type="match status" value="1"/>
</dbReference>
<dbReference type="AlphaFoldDB" id="A0A7S2V172"/>
<dbReference type="GO" id="GO:0000139">
    <property type="term" value="C:Golgi membrane"/>
    <property type="evidence" value="ECO:0007669"/>
    <property type="project" value="TreeGrafter"/>
</dbReference>
<feature type="transmembrane region" description="Helical" evidence="7">
    <location>
        <begin position="355"/>
        <end position="372"/>
    </location>
</feature>
<protein>
    <recommendedName>
        <fullName evidence="9">Sugar phosphate transporter domain-containing protein</fullName>
    </recommendedName>
</protein>
<dbReference type="PANTHER" id="PTHR10778:SF13">
    <property type="entry name" value="ADENOSINE 3'-PHOSPHO 5'-PHOSPHOSULFATE TRANSPORTER 1"/>
    <property type="match status" value="1"/>
</dbReference>
<sequence>MDVKYIKVDTTEDMAGDVHHRRTVGESPERGGEGKTRMETLDIEMAENERPPTQPPKEPEETFQRKAIILATCFIGLQISFLTWGVLQEKVMTTPYRTGMFPSSTFCVFGNRFLAIFVAAAFLYYPVYFKGQKLEHSAPFYWYSPCSLSNVLSSWAQYECLKYVSFPVQVVSKSCKVIPVMLVGKMVHRKTYDWVEYSEAFFITLGVSIFTLAQQTGGAHKEGDAEKVTTAVGVFLLAMYLTCDSFTSQWQSRVYSSYHVNQFQMMLGVNCFSVFFTVVTLLQTGEGIKSLRFLGRNPEALVNILTLSVCSATGQLFIYYTIKKFGPIVFTIIMTTRQMLSMVISCIVYDHPMSLPSVFGALIVFTTIGYRIRRQYNAKKKPANNQPSQR</sequence>
<dbReference type="GO" id="GO:0046964">
    <property type="term" value="F:3'-phosphoadenosine 5'-phosphosulfate transmembrane transporter activity"/>
    <property type="evidence" value="ECO:0007669"/>
    <property type="project" value="TreeGrafter"/>
</dbReference>
<evidence type="ECO:0000256" key="2">
    <source>
        <dbReference type="ARBA" id="ARBA00022448"/>
    </source>
</evidence>
<feature type="compositionally biased region" description="Basic and acidic residues" evidence="6">
    <location>
        <begin position="23"/>
        <end position="37"/>
    </location>
</feature>
<evidence type="ECO:0000256" key="1">
    <source>
        <dbReference type="ARBA" id="ARBA00004141"/>
    </source>
</evidence>
<dbReference type="EMBL" id="HBHR01014735">
    <property type="protein sequence ID" value="CAD9866038.1"/>
    <property type="molecule type" value="Transcribed_RNA"/>
</dbReference>
<evidence type="ECO:0000256" key="3">
    <source>
        <dbReference type="ARBA" id="ARBA00022692"/>
    </source>
</evidence>
<feature type="transmembrane region" description="Helical" evidence="7">
    <location>
        <begin position="225"/>
        <end position="243"/>
    </location>
</feature>
<organism evidence="8">
    <name type="scientific">Fibrocapsa japonica</name>
    <dbReference type="NCBI Taxonomy" id="94617"/>
    <lineage>
        <taxon>Eukaryota</taxon>
        <taxon>Sar</taxon>
        <taxon>Stramenopiles</taxon>
        <taxon>Ochrophyta</taxon>
        <taxon>Raphidophyceae</taxon>
        <taxon>Chattonellales</taxon>
        <taxon>Chattonellaceae</taxon>
        <taxon>Fibrocapsa</taxon>
    </lineage>
</organism>
<dbReference type="InterPro" id="IPR013657">
    <property type="entry name" value="SCL35B1-4/HUT1"/>
</dbReference>